<gene>
    <name evidence="2" type="ORF">Anapl_05201</name>
</gene>
<protein>
    <submittedName>
        <fullName evidence="2">Uncharacterized protein</fullName>
    </submittedName>
</protein>
<reference evidence="3" key="1">
    <citation type="journal article" date="2013" name="Nat. Genet.">
        <title>The duck genome and transcriptome provide insight into an avian influenza virus reservoir species.</title>
        <authorList>
            <person name="Huang Y."/>
            <person name="Li Y."/>
            <person name="Burt D.W."/>
            <person name="Chen H."/>
            <person name="Zhang Y."/>
            <person name="Qian W."/>
            <person name="Kim H."/>
            <person name="Gan S."/>
            <person name="Zhao Y."/>
            <person name="Li J."/>
            <person name="Yi K."/>
            <person name="Feng H."/>
            <person name="Zhu P."/>
            <person name="Li B."/>
            <person name="Liu Q."/>
            <person name="Fairley S."/>
            <person name="Magor K.E."/>
            <person name="Du Z."/>
            <person name="Hu X."/>
            <person name="Goodman L."/>
            <person name="Tafer H."/>
            <person name="Vignal A."/>
            <person name="Lee T."/>
            <person name="Kim K.W."/>
            <person name="Sheng Z."/>
            <person name="An Y."/>
            <person name="Searle S."/>
            <person name="Herrero J."/>
            <person name="Groenen M.A."/>
            <person name="Crooijmans R.P."/>
            <person name="Faraut T."/>
            <person name="Cai Q."/>
            <person name="Webster R.G."/>
            <person name="Aldridge J.R."/>
            <person name="Warren W.C."/>
            <person name="Bartschat S."/>
            <person name="Kehr S."/>
            <person name="Marz M."/>
            <person name="Stadler P.F."/>
            <person name="Smith J."/>
            <person name="Kraus R.H."/>
            <person name="Zhao Y."/>
            <person name="Ren L."/>
            <person name="Fei J."/>
            <person name="Morisson M."/>
            <person name="Kaiser P."/>
            <person name="Griffin D.K."/>
            <person name="Rao M."/>
            <person name="Pitel F."/>
            <person name="Wang J."/>
            <person name="Li N."/>
        </authorList>
    </citation>
    <scope>NUCLEOTIDE SEQUENCE [LARGE SCALE GENOMIC DNA]</scope>
</reference>
<evidence type="ECO:0000313" key="3">
    <source>
        <dbReference type="Proteomes" id="UP000296049"/>
    </source>
</evidence>
<accession>R0LJF9</accession>
<evidence type="ECO:0000256" key="1">
    <source>
        <dbReference type="SAM" id="MobiDB-lite"/>
    </source>
</evidence>
<evidence type="ECO:0000313" key="2">
    <source>
        <dbReference type="EMBL" id="EOB00543.1"/>
    </source>
</evidence>
<feature type="region of interest" description="Disordered" evidence="1">
    <location>
        <begin position="115"/>
        <end position="142"/>
    </location>
</feature>
<proteinExistence type="predicted"/>
<keyword evidence="3" id="KW-1185">Reference proteome</keyword>
<feature type="region of interest" description="Disordered" evidence="1">
    <location>
        <begin position="185"/>
        <end position="210"/>
    </location>
</feature>
<organism evidence="2 3">
    <name type="scientific">Anas platyrhynchos</name>
    <name type="common">Mallard</name>
    <name type="synonym">Anas boschas</name>
    <dbReference type="NCBI Taxonomy" id="8839"/>
    <lineage>
        <taxon>Eukaryota</taxon>
        <taxon>Metazoa</taxon>
        <taxon>Chordata</taxon>
        <taxon>Craniata</taxon>
        <taxon>Vertebrata</taxon>
        <taxon>Euteleostomi</taxon>
        <taxon>Archelosauria</taxon>
        <taxon>Archosauria</taxon>
        <taxon>Dinosauria</taxon>
        <taxon>Saurischia</taxon>
        <taxon>Theropoda</taxon>
        <taxon>Coelurosauria</taxon>
        <taxon>Aves</taxon>
        <taxon>Neognathae</taxon>
        <taxon>Galloanserae</taxon>
        <taxon>Anseriformes</taxon>
        <taxon>Anatidae</taxon>
        <taxon>Anatinae</taxon>
        <taxon>Anas</taxon>
    </lineage>
</organism>
<sequence>MPAPPAFPSLAFLCHPCCAAEPRFSPSPEGFPWPHRWKRLGHEACSSLTVMFCSCPTQTKQRSLQHSCVTRNPVSAKIPNRASPRCTLTDQLASGAIAKPFPQEVPLKCVEEQPGAHGIPGPSRGVRGLQAAPSTRPADNCTSDTPVISSWNCQGRARGDVSPPCQHSLALDALSLWEERAAGSKTAEAARSRPMDAEHEGKGCFPLPRAGDPNKKDPNTCFTHSIPGAQQRQEETCPSLLPAAHQQDLFSAGSSPNPATWAGSRPRYTLHFTATKFREQRFVCGQAEKVGFFLRCWLLSSLAP</sequence>
<dbReference type="Proteomes" id="UP000296049">
    <property type="component" value="Unassembled WGS sequence"/>
</dbReference>
<dbReference type="AlphaFoldDB" id="R0LJF9"/>
<dbReference type="EMBL" id="KB743186">
    <property type="protein sequence ID" value="EOB00543.1"/>
    <property type="molecule type" value="Genomic_DNA"/>
</dbReference>
<feature type="compositionally biased region" description="Basic and acidic residues" evidence="1">
    <location>
        <begin position="185"/>
        <end position="202"/>
    </location>
</feature>
<name>R0LJF9_ANAPL</name>